<dbReference type="SUPFAM" id="SSF143100">
    <property type="entry name" value="TTHA1013/TTHA0281-like"/>
    <property type="match status" value="1"/>
</dbReference>
<sequence length="153" mass="17055">MGTLKYKRYEGTAEVDMDRCVCRGKILFINDLVIYEAESPAALKKAFEEAVDDYIETCAELGREPKKPLKGQFNVRISPELHKDASLRAIHDGITLNELVGKAISAFVHSGAEVNYNYHYVSVAQSDNNFNTWLSSPYTGTQFFEGTAHATAN</sequence>
<organism evidence="1 2">
    <name type="scientific">Desulfobulbus oligotrophicus</name>
    <dbReference type="NCBI Taxonomy" id="1909699"/>
    <lineage>
        <taxon>Bacteria</taxon>
        <taxon>Pseudomonadati</taxon>
        <taxon>Thermodesulfobacteriota</taxon>
        <taxon>Desulfobulbia</taxon>
        <taxon>Desulfobulbales</taxon>
        <taxon>Desulfobulbaceae</taxon>
        <taxon>Desulfobulbus</taxon>
    </lineage>
</organism>
<keyword evidence="2" id="KW-1185">Reference proteome</keyword>
<dbReference type="InterPro" id="IPR035069">
    <property type="entry name" value="TTHA1013/TTHA0281-like"/>
</dbReference>
<dbReference type="Proteomes" id="UP000596092">
    <property type="component" value="Chromosome"/>
</dbReference>
<evidence type="ECO:0000313" key="1">
    <source>
        <dbReference type="EMBL" id="QQG66327.1"/>
    </source>
</evidence>
<dbReference type="EMBL" id="CP054140">
    <property type="protein sequence ID" value="QQG66327.1"/>
    <property type="molecule type" value="Genomic_DNA"/>
</dbReference>
<dbReference type="GO" id="GO:0006355">
    <property type="term" value="P:regulation of DNA-templated transcription"/>
    <property type="evidence" value="ECO:0007669"/>
    <property type="project" value="InterPro"/>
</dbReference>
<dbReference type="SUPFAM" id="SSF47598">
    <property type="entry name" value="Ribbon-helix-helix"/>
    <property type="match status" value="1"/>
</dbReference>
<proteinExistence type="predicted"/>
<dbReference type="AlphaFoldDB" id="A0A7T5VEB8"/>
<evidence type="ECO:0000313" key="2">
    <source>
        <dbReference type="Proteomes" id="UP000596092"/>
    </source>
</evidence>
<accession>A0A7T5VEB8</accession>
<dbReference type="RefSeq" id="WP_199262385.1">
    <property type="nucleotide sequence ID" value="NZ_CP054140.1"/>
</dbReference>
<protein>
    <submittedName>
        <fullName evidence="1">Type II toxin-antitoxin system HicB family antitoxin</fullName>
    </submittedName>
</protein>
<dbReference type="InterPro" id="IPR008651">
    <property type="entry name" value="Uncharacterised_HicB"/>
</dbReference>
<dbReference type="InterPro" id="IPR010985">
    <property type="entry name" value="Ribbon_hlx_hlx"/>
</dbReference>
<gene>
    <name evidence="1" type="ORF">HP555_10850</name>
</gene>
<dbReference type="Pfam" id="PF05534">
    <property type="entry name" value="HicB"/>
    <property type="match status" value="1"/>
</dbReference>
<dbReference type="KEGG" id="dog:HP555_10850"/>
<name>A0A7T5VEB8_9BACT</name>
<reference evidence="1 2" key="1">
    <citation type="submission" date="2020-05" db="EMBL/GenBank/DDBJ databases">
        <title>Complete genome of Desulfobulbus oligotrophicus.</title>
        <authorList>
            <person name="Podar M."/>
        </authorList>
    </citation>
    <scope>NUCLEOTIDE SEQUENCE [LARGE SCALE GENOMIC DNA]</scope>
    <source>
        <strain evidence="1 2">Prop6</strain>
    </source>
</reference>